<dbReference type="PANTHER" id="PTHR33157">
    <property type="entry name" value="AUTONOMOUS TRANSPOSABLE ELEMENT EN-1 MOSAIC PROTEIN-RELATED"/>
    <property type="match status" value="1"/>
</dbReference>
<dbReference type="Proteomes" id="UP000823388">
    <property type="component" value="Chromosome 2K"/>
</dbReference>
<accession>A0A8T0VYZ9</accession>
<evidence type="ECO:0000313" key="3">
    <source>
        <dbReference type="Proteomes" id="UP000823388"/>
    </source>
</evidence>
<reference evidence="2" key="1">
    <citation type="submission" date="2020-05" db="EMBL/GenBank/DDBJ databases">
        <title>WGS assembly of Panicum virgatum.</title>
        <authorList>
            <person name="Lovell J.T."/>
            <person name="Jenkins J."/>
            <person name="Shu S."/>
            <person name="Juenger T.E."/>
            <person name="Schmutz J."/>
        </authorList>
    </citation>
    <scope>NUCLEOTIDE SEQUENCE</scope>
    <source>
        <strain evidence="2">AP13</strain>
    </source>
</reference>
<feature type="compositionally biased region" description="Polar residues" evidence="1">
    <location>
        <begin position="344"/>
        <end position="360"/>
    </location>
</feature>
<evidence type="ECO:0000313" key="2">
    <source>
        <dbReference type="EMBL" id="KAG2641362.1"/>
    </source>
</evidence>
<comment type="caution">
    <text evidence="2">The sequence shown here is derived from an EMBL/GenBank/DDBJ whole genome shotgun (WGS) entry which is preliminary data.</text>
</comment>
<proteinExistence type="predicted"/>
<dbReference type="EMBL" id="CM029039">
    <property type="protein sequence ID" value="KAG2641362.1"/>
    <property type="molecule type" value="Genomic_DNA"/>
</dbReference>
<protein>
    <submittedName>
        <fullName evidence="2">Uncharacterized protein</fullName>
    </submittedName>
</protein>
<dbReference type="PANTHER" id="PTHR33157:SF14">
    <property type="entry name" value="AUTONOMOUS TRANSPOSABLE ELEMENT EN-1 MOSAIC PROTEIN"/>
    <property type="match status" value="1"/>
</dbReference>
<evidence type="ECO:0000256" key="1">
    <source>
        <dbReference type="SAM" id="MobiDB-lite"/>
    </source>
</evidence>
<sequence>PRNGQITIIPEGDNQFRYAKYSIDDTMKKGPILGVILKMEYPPILGPFQYHARKWSHYSHTVRDDGQTPADCVKAEFWSIYSVTEELEDEADRVFENYAHTQCKNMLYQARPAAVKYYYRNIIKSPKSDAFACAKLLTFQQYMLCMPDWFTKPARESICTFWCSDEFLKKRRIEQGSRKKNPNGAQNRGGSRPLEAKFGPEKATIINTYCCMKSGVKNCDSSGNAGPIPSEQAQQLVDDYNAALQEKYPDNWQEQPLDGQMAYDVGGGLSHGRLAIGDGAVKKGPIIDSAKASEIRPSTSRSYQNLFRRYEEEVQNNRRLTQQNAVLTRHVKRTDRLLERDTGDGSSHASAYLDNNSDGH</sequence>
<organism evidence="2 3">
    <name type="scientific">Panicum virgatum</name>
    <name type="common">Blackwell switchgrass</name>
    <dbReference type="NCBI Taxonomy" id="38727"/>
    <lineage>
        <taxon>Eukaryota</taxon>
        <taxon>Viridiplantae</taxon>
        <taxon>Streptophyta</taxon>
        <taxon>Embryophyta</taxon>
        <taxon>Tracheophyta</taxon>
        <taxon>Spermatophyta</taxon>
        <taxon>Magnoliopsida</taxon>
        <taxon>Liliopsida</taxon>
        <taxon>Poales</taxon>
        <taxon>Poaceae</taxon>
        <taxon>PACMAD clade</taxon>
        <taxon>Panicoideae</taxon>
        <taxon>Panicodae</taxon>
        <taxon>Paniceae</taxon>
        <taxon>Panicinae</taxon>
        <taxon>Panicum</taxon>
        <taxon>Panicum sect. Hiantes</taxon>
    </lineage>
</organism>
<feature type="region of interest" description="Disordered" evidence="1">
    <location>
        <begin position="338"/>
        <end position="360"/>
    </location>
</feature>
<dbReference type="GO" id="GO:0032196">
    <property type="term" value="P:transposition"/>
    <property type="evidence" value="ECO:0007669"/>
    <property type="project" value="InterPro"/>
</dbReference>
<feature type="non-terminal residue" evidence="2">
    <location>
        <position position="1"/>
    </location>
</feature>
<feature type="region of interest" description="Disordered" evidence="1">
    <location>
        <begin position="174"/>
        <end position="197"/>
    </location>
</feature>
<keyword evidence="3" id="KW-1185">Reference proteome</keyword>
<name>A0A8T0VYZ9_PANVG</name>
<gene>
    <name evidence="2" type="ORF">PVAP13_2KG186516</name>
</gene>
<dbReference type="InterPro" id="IPR039266">
    <property type="entry name" value="EN-1/SPM"/>
</dbReference>
<dbReference type="AlphaFoldDB" id="A0A8T0VYZ9"/>